<dbReference type="GO" id="GO:0046872">
    <property type="term" value="F:metal ion binding"/>
    <property type="evidence" value="ECO:0007669"/>
    <property type="project" value="UniProtKB-KW"/>
</dbReference>
<evidence type="ECO:0000256" key="9">
    <source>
        <dbReference type="ARBA" id="ARBA00022801"/>
    </source>
</evidence>
<dbReference type="EMBL" id="MN441508">
    <property type="protein sequence ID" value="QFG07016.1"/>
    <property type="molecule type" value="mRNA"/>
</dbReference>
<comment type="cofactor">
    <cofactor evidence="1">
        <name>Mg(2+)</name>
        <dbReference type="ChEBI" id="CHEBI:18420"/>
    </cofactor>
</comment>
<keyword evidence="9" id="KW-0378">Hydrolase</keyword>
<dbReference type="InterPro" id="IPR036525">
    <property type="entry name" value="Tubulin/FtsZ_GTPase_sf"/>
</dbReference>
<name>A0A5P5XJQ7_9STRA</name>
<protein>
    <recommendedName>
        <fullName evidence="15">Tubulin alpha chain</fullName>
    </recommendedName>
</protein>
<dbReference type="InterPro" id="IPR002452">
    <property type="entry name" value="Alpha_tubulin"/>
</dbReference>
<dbReference type="InterPro" id="IPR003008">
    <property type="entry name" value="Tubulin_FtsZ_GTPase"/>
</dbReference>
<dbReference type="PANTHER" id="PTHR11588">
    <property type="entry name" value="TUBULIN"/>
    <property type="match status" value="1"/>
</dbReference>
<accession>A0A5P5XJQ7</accession>
<evidence type="ECO:0000259" key="17">
    <source>
        <dbReference type="SMART" id="SM00865"/>
    </source>
</evidence>
<feature type="domain" description="Tubulin/FtsZ GTPase" evidence="16">
    <location>
        <begin position="55"/>
        <end position="249"/>
    </location>
</feature>
<dbReference type="CDD" id="cd02186">
    <property type="entry name" value="alpha_tubulin"/>
    <property type="match status" value="1"/>
</dbReference>
<sequence>MREIISIHVGQAGIQAGNACWELFCLEQGIAPDGTYVPSETVFESVTGHKSSGAMFTETGAGKMIPRCLFIDLESTVTDQIRHGTYKDLFHPEQIIHSKEDASNNFARGRYTIGKEVIDNITDRIRKLADNCSAVAAFTVYHATGGGTGSGLNSLILEHIAAEFARTSKISLTITPAPQVATAVTEPYNHVLAAHSLLEFTDVTLTFDNEGLYDIARRKLGVERPTYQNLNRLIAQSVSTMTASSRFPGIQNVDLSEYQTALVPYPRIHFMAMSYAPLVSSSKSAHEVLNVAELTKTTFDPANLLSQVDPRHGKYISAAMIYRGDVSSSDVNSAIDDVKKKKTVSFVDWSPSGFKIGINGKAATKTPDDDLAASPRSCVGVFNTTAIIEAFSRIHHKFDLMYSKRAFVHWFVGEGMEEGEFSEAREDLAALEKDYEELSKD</sequence>
<dbReference type="InterPro" id="IPR018316">
    <property type="entry name" value="Tubulin/FtsZ_2-layer-sand-dom"/>
</dbReference>
<comment type="catalytic activity">
    <reaction evidence="14">
        <text>GTP + H2O = GDP + phosphate + H(+)</text>
        <dbReference type="Rhea" id="RHEA:19669"/>
        <dbReference type="ChEBI" id="CHEBI:15377"/>
        <dbReference type="ChEBI" id="CHEBI:15378"/>
        <dbReference type="ChEBI" id="CHEBI:37565"/>
        <dbReference type="ChEBI" id="CHEBI:43474"/>
        <dbReference type="ChEBI" id="CHEBI:58189"/>
    </reaction>
    <physiologicalReaction direction="left-to-right" evidence="14">
        <dbReference type="Rhea" id="RHEA:19670"/>
    </physiologicalReaction>
</comment>
<keyword evidence="5" id="KW-0963">Cytoplasm</keyword>
<evidence type="ECO:0000313" key="18">
    <source>
        <dbReference type="EMBL" id="QFG07016.1"/>
    </source>
</evidence>
<dbReference type="GO" id="GO:0007017">
    <property type="term" value="P:microtubule-based process"/>
    <property type="evidence" value="ECO:0007669"/>
    <property type="project" value="InterPro"/>
</dbReference>
<dbReference type="InterPro" id="IPR008280">
    <property type="entry name" value="Tub_FtsZ_C"/>
</dbReference>
<dbReference type="SMART" id="SM00864">
    <property type="entry name" value="Tubulin"/>
    <property type="match status" value="1"/>
</dbReference>
<dbReference type="SUPFAM" id="SSF55307">
    <property type="entry name" value="Tubulin C-terminal domain-like"/>
    <property type="match status" value="1"/>
</dbReference>
<dbReference type="FunFam" id="3.40.50.1440:FF:000007">
    <property type="entry name" value="Tubulin alpha chain"/>
    <property type="match status" value="1"/>
</dbReference>
<evidence type="ECO:0000256" key="7">
    <source>
        <dbReference type="ARBA" id="ARBA00022723"/>
    </source>
</evidence>
<dbReference type="GO" id="GO:0016787">
    <property type="term" value="F:hydrolase activity"/>
    <property type="evidence" value="ECO:0007669"/>
    <property type="project" value="UniProtKB-KW"/>
</dbReference>
<evidence type="ECO:0000256" key="12">
    <source>
        <dbReference type="ARBA" id="ARBA00023212"/>
    </source>
</evidence>
<dbReference type="InterPro" id="IPR037103">
    <property type="entry name" value="Tubulin/FtsZ-like_C"/>
</dbReference>
<dbReference type="FunFam" id="1.10.287.600:FF:000001">
    <property type="entry name" value="Tubulin alpha chain"/>
    <property type="match status" value="1"/>
</dbReference>
<dbReference type="InterPro" id="IPR000217">
    <property type="entry name" value="Tubulin"/>
</dbReference>
<dbReference type="Pfam" id="PF03953">
    <property type="entry name" value="Tubulin_C"/>
    <property type="match status" value="1"/>
</dbReference>
<keyword evidence="7" id="KW-0479">Metal-binding</keyword>
<dbReference type="Pfam" id="PF00091">
    <property type="entry name" value="Tubulin"/>
    <property type="match status" value="1"/>
</dbReference>
<proteinExistence type="evidence at transcript level"/>
<evidence type="ECO:0000259" key="16">
    <source>
        <dbReference type="SMART" id="SM00864"/>
    </source>
</evidence>
<feature type="domain" description="Tubulin/FtsZ 2-layer sandwich" evidence="17">
    <location>
        <begin position="252"/>
        <end position="396"/>
    </location>
</feature>
<evidence type="ECO:0000256" key="10">
    <source>
        <dbReference type="ARBA" id="ARBA00022842"/>
    </source>
</evidence>
<dbReference type="GO" id="GO:0005874">
    <property type="term" value="C:microtubule"/>
    <property type="evidence" value="ECO:0007669"/>
    <property type="project" value="UniProtKB-KW"/>
</dbReference>
<keyword evidence="11 15" id="KW-0342">GTP-binding</keyword>
<evidence type="ECO:0000256" key="15">
    <source>
        <dbReference type="RuleBase" id="RU000352"/>
    </source>
</evidence>
<keyword evidence="6 15" id="KW-0493">Microtubule</keyword>
<reference evidence="18" key="1">
    <citation type="submission" date="2019-09" db="EMBL/GenBank/DDBJ databases">
        <title>Ice-binding proteins in a Chrysophycean snow alga: acquisition of an essential gene by HGT.</title>
        <authorList>
            <person name="Raymond J."/>
            <person name="Remias D."/>
        </authorList>
    </citation>
    <scope>NUCLEOTIDE SEQUENCE</scope>
    <source>
        <strain evidence="18">DR75b</strain>
    </source>
</reference>
<evidence type="ECO:0000256" key="6">
    <source>
        <dbReference type="ARBA" id="ARBA00022701"/>
    </source>
</evidence>
<evidence type="ECO:0000256" key="14">
    <source>
        <dbReference type="ARBA" id="ARBA00049117"/>
    </source>
</evidence>
<evidence type="ECO:0000256" key="5">
    <source>
        <dbReference type="ARBA" id="ARBA00022490"/>
    </source>
</evidence>
<dbReference type="PROSITE" id="PS00227">
    <property type="entry name" value="TUBULIN"/>
    <property type="match status" value="1"/>
</dbReference>
<evidence type="ECO:0000256" key="3">
    <source>
        <dbReference type="ARBA" id="ARBA00009636"/>
    </source>
</evidence>
<dbReference type="AlphaFoldDB" id="A0A5P5XJQ7"/>
<dbReference type="SUPFAM" id="SSF52490">
    <property type="entry name" value="Tubulin nucleotide-binding domain-like"/>
    <property type="match status" value="1"/>
</dbReference>
<comment type="subunit">
    <text evidence="4 15">Dimer of alpha and beta chains. A typical microtubule is a hollow water-filled tube with an outer diameter of 25 nm and an inner diameter of 15 nM. Alpha-beta heterodimers associate head-to-tail to form protofilaments running lengthwise along the microtubule wall with the beta-tubulin subunit facing the microtubule plus end conferring a structural polarity. Microtubules usually have 13 protofilaments but different protofilament numbers can be found in some organisms and specialized cells.</text>
</comment>
<dbReference type="Gene3D" id="3.40.50.1440">
    <property type="entry name" value="Tubulin/FtsZ, GTPase domain"/>
    <property type="match status" value="1"/>
</dbReference>
<comment type="function">
    <text evidence="13 15">Tubulin is the major constituent of microtubules, a cylinder consisting of laterally associated linear protofilaments composed of alpha- and beta-tubulin heterodimers. Microtubules grow by the addition of GTP-tubulin dimers to the microtubule end, where a stabilizing cap forms. Below the cap, tubulin dimers are in GDP-bound state, owing to GTPase activity of alpha-tubulin.</text>
</comment>
<comment type="subcellular location">
    <subcellularLocation>
        <location evidence="2">Cytoplasm</location>
        <location evidence="2">Cytoskeleton</location>
    </subcellularLocation>
</comment>
<dbReference type="GO" id="GO:0005525">
    <property type="term" value="F:GTP binding"/>
    <property type="evidence" value="ECO:0007669"/>
    <property type="project" value="UniProtKB-UniRule"/>
</dbReference>
<dbReference type="PRINTS" id="PR01161">
    <property type="entry name" value="TUBULIN"/>
</dbReference>
<evidence type="ECO:0000256" key="13">
    <source>
        <dbReference type="ARBA" id="ARBA00034296"/>
    </source>
</evidence>
<dbReference type="InterPro" id="IPR023123">
    <property type="entry name" value="Tubulin_C"/>
</dbReference>
<keyword evidence="12" id="KW-0206">Cytoskeleton</keyword>
<evidence type="ECO:0000256" key="11">
    <source>
        <dbReference type="ARBA" id="ARBA00023134"/>
    </source>
</evidence>
<keyword evidence="10" id="KW-0460">Magnesium</keyword>
<organism evidence="18">
    <name type="scientific">Kremastochrysopsis austriaca</name>
    <dbReference type="NCBI Taxonomy" id="2600099"/>
    <lineage>
        <taxon>Eukaryota</taxon>
        <taxon>Sar</taxon>
        <taxon>Stramenopiles</taxon>
        <taxon>Ochrophyta</taxon>
        <taxon>Chrysophyceae</taxon>
        <taxon>Chromulinales</taxon>
        <taxon>Chrysocapsaceae</taxon>
        <taxon>Kremastochrysopsis</taxon>
    </lineage>
</organism>
<keyword evidence="8 15" id="KW-0547">Nucleotide-binding</keyword>
<dbReference type="PRINTS" id="PR01162">
    <property type="entry name" value="ALPHATUBULIN"/>
</dbReference>
<evidence type="ECO:0000256" key="2">
    <source>
        <dbReference type="ARBA" id="ARBA00004245"/>
    </source>
</evidence>
<dbReference type="SMART" id="SM00865">
    <property type="entry name" value="Tubulin_C"/>
    <property type="match status" value="1"/>
</dbReference>
<dbReference type="InterPro" id="IPR013838">
    <property type="entry name" value="Beta-tubulin_BS"/>
</dbReference>
<evidence type="ECO:0000256" key="8">
    <source>
        <dbReference type="ARBA" id="ARBA00022741"/>
    </source>
</evidence>
<evidence type="ECO:0000256" key="1">
    <source>
        <dbReference type="ARBA" id="ARBA00001946"/>
    </source>
</evidence>
<dbReference type="GO" id="GO:0005200">
    <property type="term" value="F:structural constituent of cytoskeleton"/>
    <property type="evidence" value="ECO:0007669"/>
    <property type="project" value="InterPro"/>
</dbReference>
<dbReference type="InterPro" id="IPR017975">
    <property type="entry name" value="Tubulin_CS"/>
</dbReference>
<dbReference type="Gene3D" id="1.10.287.600">
    <property type="entry name" value="Helix hairpin bin"/>
    <property type="match status" value="1"/>
</dbReference>
<evidence type="ECO:0000256" key="4">
    <source>
        <dbReference type="ARBA" id="ARBA00011747"/>
    </source>
</evidence>
<dbReference type="PROSITE" id="PS00228">
    <property type="entry name" value="TUBULIN_B_AUTOREG"/>
    <property type="match status" value="1"/>
</dbReference>
<dbReference type="Gene3D" id="3.30.1330.20">
    <property type="entry name" value="Tubulin/FtsZ, C-terminal domain"/>
    <property type="match status" value="1"/>
</dbReference>
<comment type="similarity">
    <text evidence="3 15">Belongs to the tubulin family.</text>
</comment>